<dbReference type="InterPro" id="IPR038765">
    <property type="entry name" value="Papain-like_cys_pep_sf"/>
</dbReference>
<dbReference type="EnsemblPlants" id="Kaladp0048s0311.1.v1.1">
    <property type="protein sequence ID" value="Kaladp0048s0311.1.v1.1"/>
    <property type="gene ID" value="Kaladp0048s0311.v1.1"/>
</dbReference>
<dbReference type="Gramene" id="Kaladp0048s0311.2.v1.1">
    <property type="protein sequence ID" value="Kaladp0048s0311.2.v1.1"/>
    <property type="gene ID" value="Kaladp0048s0311.v1.1"/>
</dbReference>
<dbReference type="EnsemblPlants" id="Kaladp0048s0311.2.v1.1">
    <property type="protein sequence ID" value="Kaladp0048s0311.2.v1.1"/>
    <property type="gene ID" value="Kaladp0048s0311.v1.1"/>
</dbReference>
<evidence type="ECO:0000259" key="1">
    <source>
        <dbReference type="SMART" id="SM00848"/>
    </source>
</evidence>
<evidence type="ECO:0000313" key="3">
    <source>
        <dbReference type="Proteomes" id="UP000594263"/>
    </source>
</evidence>
<accession>A0A7N0TZ78</accession>
<organism evidence="2 3">
    <name type="scientific">Kalanchoe fedtschenkoi</name>
    <name type="common">Lavender scallops</name>
    <name type="synonym">South American air plant</name>
    <dbReference type="NCBI Taxonomy" id="63787"/>
    <lineage>
        <taxon>Eukaryota</taxon>
        <taxon>Viridiplantae</taxon>
        <taxon>Streptophyta</taxon>
        <taxon>Embryophyta</taxon>
        <taxon>Tracheophyta</taxon>
        <taxon>Spermatophyta</taxon>
        <taxon>Magnoliopsida</taxon>
        <taxon>eudicotyledons</taxon>
        <taxon>Gunneridae</taxon>
        <taxon>Pentapetalae</taxon>
        <taxon>Saxifragales</taxon>
        <taxon>Crassulaceae</taxon>
        <taxon>Kalanchoe</taxon>
    </lineage>
</organism>
<dbReference type="SMART" id="SM00848">
    <property type="entry name" value="Inhibitor_I29"/>
    <property type="match status" value="1"/>
</dbReference>
<feature type="domain" description="Cathepsin propeptide inhibitor" evidence="1">
    <location>
        <begin position="54"/>
        <end position="112"/>
    </location>
</feature>
<reference evidence="2" key="1">
    <citation type="submission" date="2021-01" db="UniProtKB">
        <authorList>
            <consortium name="EnsemblPlants"/>
        </authorList>
    </citation>
    <scope>IDENTIFICATION</scope>
</reference>
<dbReference type="AlphaFoldDB" id="A0A7N0TZ78"/>
<dbReference type="Gramene" id="Kaladp0048s0311.1.v1.1">
    <property type="protein sequence ID" value="Kaladp0048s0311.1.v1.1"/>
    <property type="gene ID" value="Kaladp0048s0311.v1.1"/>
</dbReference>
<dbReference type="InterPro" id="IPR013201">
    <property type="entry name" value="Prot_inhib_I29"/>
</dbReference>
<keyword evidence="3" id="KW-1185">Reference proteome</keyword>
<proteinExistence type="predicted"/>
<protein>
    <recommendedName>
        <fullName evidence="1">Cathepsin propeptide inhibitor domain-containing protein</fullName>
    </recommendedName>
</protein>
<dbReference type="Pfam" id="PF08246">
    <property type="entry name" value="Inhibitor_I29"/>
    <property type="match status" value="1"/>
</dbReference>
<dbReference type="SUPFAM" id="SSF54001">
    <property type="entry name" value="Cysteine proteinases"/>
    <property type="match status" value="1"/>
</dbReference>
<evidence type="ECO:0000313" key="2">
    <source>
        <dbReference type="EnsemblPlants" id="Kaladp0048s0311.1.v1.1"/>
    </source>
</evidence>
<dbReference type="Proteomes" id="UP000594263">
    <property type="component" value="Unplaced"/>
</dbReference>
<name>A0A7N0TZ78_KALFE</name>
<sequence>MMKVAFSKFGLAAFRPSAARNFTNVKLGFSCGPDFARRRFSTRLPQENELRSLHERWMAEYGRVYKTPEEKEMRFQLFKNTVAYVSGKNPAAAVPELLEHLNGLADYADKEFKLMCGGIPLILLPQYYKRRP</sequence>
<dbReference type="Gene3D" id="1.10.287.2250">
    <property type="match status" value="1"/>
</dbReference>